<accession>A0A9N9FCX8</accession>
<evidence type="ECO:0000313" key="2">
    <source>
        <dbReference type="Proteomes" id="UP000789405"/>
    </source>
</evidence>
<comment type="caution">
    <text evidence="1">The sequence shown here is derived from an EMBL/GenBank/DDBJ whole genome shotgun (WGS) entry which is preliminary data.</text>
</comment>
<dbReference type="AlphaFoldDB" id="A0A9N9FCX8"/>
<dbReference type="Proteomes" id="UP000789405">
    <property type="component" value="Unassembled WGS sequence"/>
</dbReference>
<proteinExistence type="predicted"/>
<dbReference type="EMBL" id="CAJVPY010001499">
    <property type="protein sequence ID" value="CAG8524363.1"/>
    <property type="molecule type" value="Genomic_DNA"/>
</dbReference>
<keyword evidence="2" id="KW-1185">Reference proteome</keyword>
<sequence>MDQNERPRITVIIHKIVIGLTRNNSWKTDKIKLNIPTNKIIINNSVVKKDLDLEILKF</sequence>
<organism evidence="1 2">
    <name type="scientific">Dentiscutata erythropus</name>
    <dbReference type="NCBI Taxonomy" id="1348616"/>
    <lineage>
        <taxon>Eukaryota</taxon>
        <taxon>Fungi</taxon>
        <taxon>Fungi incertae sedis</taxon>
        <taxon>Mucoromycota</taxon>
        <taxon>Glomeromycotina</taxon>
        <taxon>Glomeromycetes</taxon>
        <taxon>Diversisporales</taxon>
        <taxon>Gigasporaceae</taxon>
        <taxon>Dentiscutata</taxon>
    </lineage>
</organism>
<name>A0A9N9FCX8_9GLOM</name>
<gene>
    <name evidence="1" type="ORF">DERYTH_LOCUS4031</name>
</gene>
<evidence type="ECO:0000313" key="1">
    <source>
        <dbReference type="EMBL" id="CAG8524363.1"/>
    </source>
</evidence>
<protein>
    <submittedName>
        <fullName evidence="1">12948_t:CDS:1</fullName>
    </submittedName>
</protein>
<reference evidence="1" key="1">
    <citation type="submission" date="2021-06" db="EMBL/GenBank/DDBJ databases">
        <authorList>
            <person name="Kallberg Y."/>
            <person name="Tangrot J."/>
            <person name="Rosling A."/>
        </authorList>
    </citation>
    <scope>NUCLEOTIDE SEQUENCE</scope>
    <source>
        <strain evidence="1">MA453B</strain>
    </source>
</reference>